<reference evidence="7 8" key="1">
    <citation type="submission" date="2016-11" db="EMBL/GenBank/DDBJ databases">
        <title>The macronuclear genome of Stentor coeruleus: a giant cell with tiny introns.</title>
        <authorList>
            <person name="Slabodnick M."/>
            <person name="Ruby J.G."/>
            <person name="Reiff S.B."/>
            <person name="Swart E.C."/>
            <person name="Gosai S."/>
            <person name="Prabakaran S."/>
            <person name="Witkowska E."/>
            <person name="Larue G.E."/>
            <person name="Fisher S."/>
            <person name="Freeman R.M."/>
            <person name="Gunawardena J."/>
            <person name="Chu W."/>
            <person name="Stover N.A."/>
            <person name="Gregory B.D."/>
            <person name="Nowacki M."/>
            <person name="Derisi J."/>
            <person name="Roy S.W."/>
            <person name="Marshall W.F."/>
            <person name="Sood P."/>
        </authorList>
    </citation>
    <scope>NUCLEOTIDE SEQUENCE [LARGE SCALE GENOMIC DNA]</scope>
    <source>
        <strain evidence="7">WM001</strain>
    </source>
</reference>
<evidence type="ECO:0000256" key="2">
    <source>
        <dbReference type="ARBA" id="ARBA00022490"/>
    </source>
</evidence>
<dbReference type="GO" id="GO:0000930">
    <property type="term" value="C:gamma-tubulin complex"/>
    <property type="evidence" value="ECO:0007669"/>
    <property type="project" value="TreeGrafter"/>
</dbReference>
<dbReference type="PANTHER" id="PTHR19302:SF33">
    <property type="entry name" value="GAMMA-TUBULIN COMPLEX COMPONENT 5"/>
    <property type="match status" value="1"/>
</dbReference>
<dbReference type="AlphaFoldDB" id="A0A1R2BX30"/>
<keyword evidence="4 5" id="KW-0206">Cytoskeleton</keyword>
<dbReference type="GO" id="GO:0000278">
    <property type="term" value="P:mitotic cell cycle"/>
    <property type="evidence" value="ECO:0007669"/>
    <property type="project" value="TreeGrafter"/>
</dbReference>
<evidence type="ECO:0000256" key="3">
    <source>
        <dbReference type="ARBA" id="ARBA00022701"/>
    </source>
</evidence>
<organism evidence="7 8">
    <name type="scientific">Stentor coeruleus</name>
    <dbReference type="NCBI Taxonomy" id="5963"/>
    <lineage>
        <taxon>Eukaryota</taxon>
        <taxon>Sar</taxon>
        <taxon>Alveolata</taxon>
        <taxon>Ciliophora</taxon>
        <taxon>Postciliodesmatophora</taxon>
        <taxon>Heterotrichea</taxon>
        <taxon>Heterotrichida</taxon>
        <taxon>Stentoridae</taxon>
        <taxon>Stentor</taxon>
    </lineage>
</organism>
<evidence type="ECO:0000256" key="5">
    <source>
        <dbReference type="RuleBase" id="RU363050"/>
    </source>
</evidence>
<protein>
    <recommendedName>
        <fullName evidence="5">Spindle pole body component</fullName>
    </recommendedName>
</protein>
<feature type="domain" description="Gamma tubulin complex component C-terminal" evidence="6">
    <location>
        <begin position="516"/>
        <end position="788"/>
    </location>
</feature>
<keyword evidence="2 5" id="KW-0963">Cytoplasm</keyword>
<dbReference type="InterPro" id="IPR040457">
    <property type="entry name" value="GCP_C"/>
</dbReference>
<keyword evidence="8" id="KW-1185">Reference proteome</keyword>
<evidence type="ECO:0000256" key="4">
    <source>
        <dbReference type="ARBA" id="ARBA00023212"/>
    </source>
</evidence>
<evidence type="ECO:0000313" key="8">
    <source>
        <dbReference type="Proteomes" id="UP000187209"/>
    </source>
</evidence>
<comment type="subcellular location">
    <subcellularLocation>
        <location evidence="5">Cytoplasm</location>
        <location evidence="5">Cytoskeleton</location>
        <location evidence="5">Microtubule organizing center</location>
    </subcellularLocation>
</comment>
<comment type="caution">
    <text evidence="7">The sequence shown here is derived from an EMBL/GenBank/DDBJ whole genome shotgun (WGS) entry which is preliminary data.</text>
</comment>
<dbReference type="InterPro" id="IPR007259">
    <property type="entry name" value="GCP"/>
</dbReference>
<dbReference type="GO" id="GO:0000922">
    <property type="term" value="C:spindle pole"/>
    <property type="evidence" value="ECO:0007669"/>
    <property type="project" value="InterPro"/>
</dbReference>
<evidence type="ECO:0000256" key="1">
    <source>
        <dbReference type="ARBA" id="ARBA00010337"/>
    </source>
</evidence>
<evidence type="ECO:0000259" key="6">
    <source>
        <dbReference type="Pfam" id="PF04130"/>
    </source>
</evidence>
<dbReference type="GO" id="GO:0051225">
    <property type="term" value="P:spindle assembly"/>
    <property type="evidence" value="ECO:0007669"/>
    <property type="project" value="TreeGrafter"/>
</dbReference>
<accession>A0A1R2BX30</accession>
<dbReference type="GO" id="GO:0005874">
    <property type="term" value="C:microtubule"/>
    <property type="evidence" value="ECO:0007669"/>
    <property type="project" value="UniProtKB-KW"/>
</dbReference>
<name>A0A1R2BX30_9CILI</name>
<dbReference type="EMBL" id="MPUH01000384">
    <property type="protein sequence ID" value="OMJ81358.1"/>
    <property type="molecule type" value="Genomic_DNA"/>
</dbReference>
<dbReference type="GO" id="GO:0051321">
    <property type="term" value="P:meiotic cell cycle"/>
    <property type="evidence" value="ECO:0007669"/>
    <property type="project" value="TreeGrafter"/>
</dbReference>
<dbReference type="Gene3D" id="1.20.120.1900">
    <property type="entry name" value="Gamma-tubulin complex, C-terminal domain"/>
    <property type="match status" value="1"/>
</dbReference>
<dbReference type="GO" id="GO:0031122">
    <property type="term" value="P:cytoplasmic microtubule organization"/>
    <property type="evidence" value="ECO:0007669"/>
    <property type="project" value="TreeGrafter"/>
</dbReference>
<sequence length="809" mass="94791">MKENQALLKSLTQAFLHNNTPSEVFLSNLSHIAFKESYVQTISLNDVKSKLLGIALKLRVQSNLSQGTQLENLVHKMFIPPVSQMKYEMTQLLYYLQRQNTENCELENYEPENYEERNNNLLDWDGQTIFSESKPTISDFSMSYMQDDAFSVYSAAENIEGQDQRVSISTEGSGVENNIITPIKGYELKSLFSVKKALKRVLVSISEEARSSVESKNDGLSQRNDVDVEVGEEEIVQDVLFMMLGTSCKFFDKGDEGYRVLCPKVDWISDGTLRGLLMKFTEYANEIFKVQKIISELLCHSNLSYIALGTSSQKVVLSTQNKISEYFKHFCKSQPSPDIPFSHCTLLVLLHILNPLHEKTKILRQILESSVINNQIQSYNTSYLLSKLYDYSENYALEHFFIVRDLFFDVFMQYVWDITLWMVSATISPGFFIIKQFDNQRKWKNYILQTVQIHGKTQLCIPFFIKSYAQQIYVIGNYYILERGLQNECPESKIFDITANSIYTTIYDSFLNSLTSDIYSLNLNKIIQNSFGNSIEELYSTIGLKVLNVFTNQFNLVNLLNILQNIYFIQDTEFLYIIEEVIEKIQRKEPIYNIDLVINQYFSDKGYDKYFHCSSEKCILKIEQVRIEFSVPIVFDFVLEDSIKKYKEIFHMILHIHLAHKCVKTLNKEHNLIKYRREFINFFDSFEYYAYQTVIVHHCQEFHMKMIKCNEIYPVTKAHRYMIDNIYLKLFLLPQLLPINNLILSIFSCFKELYYKLLANERYDIEDIGGNFSDNLIKLLNVLQRIADSFPEFKNLNREFLVNFEYYSV</sequence>
<dbReference type="InterPro" id="IPR042241">
    <property type="entry name" value="GCP_C_sf"/>
</dbReference>
<dbReference type="GO" id="GO:0043015">
    <property type="term" value="F:gamma-tubulin binding"/>
    <property type="evidence" value="ECO:0007669"/>
    <property type="project" value="InterPro"/>
</dbReference>
<keyword evidence="3 5" id="KW-0493">Microtubule</keyword>
<dbReference type="GO" id="GO:0051011">
    <property type="term" value="F:microtubule minus-end binding"/>
    <property type="evidence" value="ECO:0007669"/>
    <property type="project" value="TreeGrafter"/>
</dbReference>
<proteinExistence type="inferred from homology"/>
<gene>
    <name evidence="7" type="ORF">SteCoe_18214</name>
</gene>
<dbReference type="PANTHER" id="PTHR19302">
    <property type="entry name" value="GAMMA TUBULIN COMPLEX PROTEIN"/>
    <property type="match status" value="1"/>
</dbReference>
<evidence type="ECO:0000313" key="7">
    <source>
        <dbReference type="EMBL" id="OMJ81358.1"/>
    </source>
</evidence>
<dbReference type="Proteomes" id="UP000187209">
    <property type="component" value="Unassembled WGS sequence"/>
</dbReference>
<dbReference type="Pfam" id="PF04130">
    <property type="entry name" value="GCP_C_terminal"/>
    <property type="match status" value="1"/>
</dbReference>
<comment type="similarity">
    <text evidence="1 5">Belongs to the TUBGCP family.</text>
</comment>
<dbReference type="GO" id="GO:0007020">
    <property type="term" value="P:microtubule nucleation"/>
    <property type="evidence" value="ECO:0007669"/>
    <property type="project" value="InterPro"/>
</dbReference>